<keyword evidence="3 7" id="KW-1133">Transmembrane helix</keyword>
<comment type="subcellular location">
    <subcellularLocation>
        <location evidence="1">Membrane</location>
        <topology evidence="1">Multi-pass membrane protein</topology>
    </subcellularLocation>
</comment>
<feature type="transmembrane region" description="Helical" evidence="7">
    <location>
        <begin position="275"/>
        <end position="297"/>
    </location>
</feature>
<feature type="transmembrane region" description="Helical" evidence="7">
    <location>
        <begin position="157"/>
        <end position="182"/>
    </location>
</feature>
<dbReference type="PANTHER" id="PTHR33048:SF92">
    <property type="entry name" value="INTEGRAL MEMBRANE PROTEIN"/>
    <property type="match status" value="1"/>
</dbReference>
<feature type="transmembrane region" description="Helical" evidence="7">
    <location>
        <begin position="36"/>
        <end position="54"/>
    </location>
</feature>
<feature type="region of interest" description="Disordered" evidence="6">
    <location>
        <begin position="389"/>
        <end position="416"/>
    </location>
</feature>
<evidence type="ECO:0000256" key="6">
    <source>
        <dbReference type="SAM" id="MobiDB-lite"/>
    </source>
</evidence>
<evidence type="ECO:0000256" key="7">
    <source>
        <dbReference type="SAM" id="Phobius"/>
    </source>
</evidence>
<dbReference type="Proteomes" id="UP000799423">
    <property type="component" value="Unassembled WGS sequence"/>
</dbReference>
<evidence type="ECO:0000256" key="2">
    <source>
        <dbReference type="ARBA" id="ARBA00022692"/>
    </source>
</evidence>
<feature type="compositionally biased region" description="Polar residues" evidence="6">
    <location>
        <begin position="395"/>
        <end position="416"/>
    </location>
</feature>
<keyword evidence="10" id="KW-1185">Reference proteome</keyword>
<evidence type="ECO:0000313" key="10">
    <source>
        <dbReference type="Proteomes" id="UP000799423"/>
    </source>
</evidence>
<evidence type="ECO:0000256" key="3">
    <source>
        <dbReference type="ARBA" id="ARBA00022989"/>
    </source>
</evidence>
<gene>
    <name evidence="9" type="ORF">T440DRAFT_490681</name>
</gene>
<keyword evidence="4 7" id="KW-0472">Membrane</keyword>
<dbReference type="Pfam" id="PF20684">
    <property type="entry name" value="Fung_rhodopsin"/>
    <property type="match status" value="1"/>
</dbReference>
<feature type="transmembrane region" description="Helical" evidence="7">
    <location>
        <begin position="202"/>
        <end position="223"/>
    </location>
</feature>
<organism evidence="9 10">
    <name type="scientific">Plenodomus tracheiphilus IPT5</name>
    <dbReference type="NCBI Taxonomy" id="1408161"/>
    <lineage>
        <taxon>Eukaryota</taxon>
        <taxon>Fungi</taxon>
        <taxon>Dikarya</taxon>
        <taxon>Ascomycota</taxon>
        <taxon>Pezizomycotina</taxon>
        <taxon>Dothideomycetes</taxon>
        <taxon>Pleosporomycetidae</taxon>
        <taxon>Pleosporales</taxon>
        <taxon>Pleosporineae</taxon>
        <taxon>Leptosphaeriaceae</taxon>
        <taxon>Plenodomus</taxon>
    </lineage>
</organism>
<dbReference type="PANTHER" id="PTHR33048">
    <property type="entry name" value="PTH11-LIKE INTEGRAL MEMBRANE PROTEIN (AFU_ORTHOLOGUE AFUA_5G11245)"/>
    <property type="match status" value="1"/>
</dbReference>
<feature type="region of interest" description="Disordered" evidence="6">
    <location>
        <begin position="327"/>
        <end position="346"/>
    </location>
</feature>
<accession>A0A6A7B1I4</accession>
<dbReference type="InterPro" id="IPR052337">
    <property type="entry name" value="SAT4-like"/>
</dbReference>
<dbReference type="EMBL" id="MU006313">
    <property type="protein sequence ID" value="KAF2849143.1"/>
    <property type="molecule type" value="Genomic_DNA"/>
</dbReference>
<dbReference type="OrthoDB" id="444631at2759"/>
<reference evidence="9" key="1">
    <citation type="submission" date="2020-01" db="EMBL/GenBank/DDBJ databases">
        <authorList>
            <consortium name="DOE Joint Genome Institute"/>
            <person name="Haridas S."/>
            <person name="Albert R."/>
            <person name="Binder M."/>
            <person name="Bloem J."/>
            <person name="Labutti K."/>
            <person name="Salamov A."/>
            <person name="Andreopoulos B."/>
            <person name="Baker S.E."/>
            <person name="Barry K."/>
            <person name="Bills G."/>
            <person name="Bluhm B.H."/>
            <person name="Cannon C."/>
            <person name="Castanera R."/>
            <person name="Culley D.E."/>
            <person name="Daum C."/>
            <person name="Ezra D."/>
            <person name="Gonzalez J.B."/>
            <person name="Henrissat B."/>
            <person name="Kuo A."/>
            <person name="Liang C."/>
            <person name="Lipzen A."/>
            <person name="Lutzoni F."/>
            <person name="Magnuson J."/>
            <person name="Mondo S."/>
            <person name="Nolan M."/>
            <person name="Ohm R."/>
            <person name="Pangilinan J."/>
            <person name="Park H.-J."/>
            <person name="Ramirez L."/>
            <person name="Alfaro M."/>
            <person name="Sun H."/>
            <person name="Tritt A."/>
            <person name="Yoshinaga Y."/>
            <person name="Zwiers L.-H."/>
            <person name="Turgeon B.G."/>
            <person name="Goodwin S.B."/>
            <person name="Spatafora J.W."/>
            <person name="Crous P.W."/>
            <person name="Grigoriev I.V."/>
        </authorList>
    </citation>
    <scope>NUCLEOTIDE SEQUENCE</scope>
    <source>
        <strain evidence="9">IPT5</strain>
    </source>
</reference>
<evidence type="ECO:0000256" key="4">
    <source>
        <dbReference type="ARBA" id="ARBA00023136"/>
    </source>
</evidence>
<dbReference type="InterPro" id="IPR049326">
    <property type="entry name" value="Rhodopsin_dom_fungi"/>
</dbReference>
<evidence type="ECO:0000256" key="5">
    <source>
        <dbReference type="ARBA" id="ARBA00038359"/>
    </source>
</evidence>
<feature type="transmembrane region" description="Helical" evidence="7">
    <location>
        <begin position="119"/>
        <end position="145"/>
    </location>
</feature>
<evidence type="ECO:0000313" key="9">
    <source>
        <dbReference type="EMBL" id="KAF2849143.1"/>
    </source>
</evidence>
<proteinExistence type="inferred from homology"/>
<sequence>MAITRVPRADPSPLDPERQWKIDHAGKIDRKSFDGLLWSFLIIAVLACAARLIFRFKKQRKFFADDAFVFFSTLCLIANTGVMWHAADKMFMIEAVNSDPTVVFTIPELIPLLDLNKWIFIYLALDWTSIYAIKMSFLIFFRPLIRNLSIGLHRLYWTCWVVNIVAWGFVVGEPFILCPYFGLEAMKCYPNTKFSLNLAMSILTLLLNITTDIMIISIPLLLLRLSQMRLEQKASIASFLCLSISMIIITIIRLAGGLHESVRGEREFSLVWTHILLHVESGVAILMACLVAFRTIFANQFAQLRHDGTTSWYHRLFTRIRGGLSAKQSRESSGEHPAQPQVSKGPTTRITMQSLRNFIRGDTTSRGMTTLGSVSDPVQQYHEFMRDDARRNESAKSTNAHIPLSQVTPGSNLRMV</sequence>
<evidence type="ECO:0000256" key="1">
    <source>
        <dbReference type="ARBA" id="ARBA00004141"/>
    </source>
</evidence>
<feature type="transmembrane region" description="Helical" evidence="7">
    <location>
        <begin position="235"/>
        <end position="255"/>
    </location>
</feature>
<dbReference type="AlphaFoldDB" id="A0A6A7B1I4"/>
<feature type="domain" description="Rhodopsin" evidence="8">
    <location>
        <begin position="50"/>
        <end position="298"/>
    </location>
</feature>
<dbReference type="GO" id="GO:0016020">
    <property type="term" value="C:membrane"/>
    <property type="evidence" value="ECO:0007669"/>
    <property type="project" value="UniProtKB-SubCell"/>
</dbReference>
<keyword evidence="2 7" id="KW-0812">Transmembrane</keyword>
<comment type="similarity">
    <text evidence="5">Belongs to the SAT4 family.</text>
</comment>
<protein>
    <recommendedName>
        <fullName evidence="8">Rhodopsin domain-containing protein</fullName>
    </recommendedName>
</protein>
<evidence type="ECO:0000259" key="8">
    <source>
        <dbReference type="Pfam" id="PF20684"/>
    </source>
</evidence>
<name>A0A6A7B1I4_9PLEO</name>
<feature type="transmembrane region" description="Helical" evidence="7">
    <location>
        <begin position="66"/>
        <end position="87"/>
    </location>
</feature>